<dbReference type="Proteomes" id="UP000296352">
    <property type="component" value="Chromosome"/>
</dbReference>
<evidence type="ECO:0000313" key="3">
    <source>
        <dbReference type="EMBL" id="QCB29015.1"/>
    </source>
</evidence>
<dbReference type="OrthoDB" id="4423099at2"/>
<reference evidence="3 4" key="1">
    <citation type="submission" date="2019-04" db="EMBL/GenBank/DDBJ databases">
        <title>Corynebacterium endometrii sp. nov., isolated from the uterus of a cow with endometritis.</title>
        <authorList>
            <person name="Ballas P."/>
            <person name="Ruckert C."/>
            <person name="Wagener K."/>
            <person name="Drillich M."/>
            <person name="Kaempfer P."/>
            <person name="Busse H.-J."/>
            <person name="Ehling-Schulz M."/>
        </authorList>
    </citation>
    <scope>NUCLEOTIDE SEQUENCE [LARGE SCALE GENOMIC DNA]</scope>
    <source>
        <strain evidence="3 4">LMM-1653</strain>
    </source>
</reference>
<feature type="region of interest" description="Disordered" evidence="1">
    <location>
        <begin position="116"/>
        <end position="141"/>
    </location>
</feature>
<protein>
    <submittedName>
        <fullName evidence="3">Uncharacterized protein</fullName>
    </submittedName>
</protein>
<keyword evidence="2" id="KW-0732">Signal</keyword>
<evidence type="ECO:0000256" key="2">
    <source>
        <dbReference type="SAM" id="SignalP"/>
    </source>
</evidence>
<feature type="signal peptide" evidence="2">
    <location>
        <begin position="1"/>
        <end position="28"/>
    </location>
</feature>
<dbReference type="KEGG" id="cee:CENDO_08725"/>
<dbReference type="AlphaFoldDB" id="A0A4P7QH53"/>
<keyword evidence="4" id="KW-1185">Reference proteome</keyword>
<sequence length="141" mass="14305" precursor="true">MAWNRNRTIITAAGALLLGAAGIGAATATIPDTANHSAPQPLITIDGTFKPLQELAIYADCQAGERADLTTSFGAHAIMSPAADSGALVGFVTAPTSIEPGPDEGYHTATVTCQDSTSATVRIPSGGNDSAMEPKPLNKAQ</sequence>
<proteinExistence type="predicted"/>
<accession>A0A4P7QH53</accession>
<evidence type="ECO:0000256" key="1">
    <source>
        <dbReference type="SAM" id="MobiDB-lite"/>
    </source>
</evidence>
<feature type="chain" id="PRO_5039729140" evidence="2">
    <location>
        <begin position="29"/>
        <end position="141"/>
    </location>
</feature>
<name>A0A4P7QH53_9CORY</name>
<gene>
    <name evidence="3" type="ORF">CENDO_08725</name>
</gene>
<dbReference type="EMBL" id="CP039247">
    <property type="protein sequence ID" value="QCB29015.1"/>
    <property type="molecule type" value="Genomic_DNA"/>
</dbReference>
<evidence type="ECO:0000313" key="4">
    <source>
        <dbReference type="Proteomes" id="UP000296352"/>
    </source>
</evidence>
<organism evidence="3 4">
    <name type="scientific">Corynebacterium endometrii</name>
    <dbReference type="NCBI Taxonomy" id="2488819"/>
    <lineage>
        <taxon>Bacteria</taxon>
        <taxon>Bacillati</taxon>
        <taxon>Actinomycetota</taxon>
        <taxon>Actinomycetes</taxon>
        <taxon>Mycobacteriales</taxon>
        <taxon>Corynebacteriaceae</taxon>
        <taxon>Corynebacterium</taxon>
    </lineage>
</organism>
<dbReference type="RefSeq" id="WP_136141667.1">
    <property type="nucleotide sequence ID" value="NZ_CP039247.1"/>
</dbReference>